<keyword evidence="2" id="KW-0472">Membrane</keyword>
<dbReference type="PANTHER" id="PTHR43833">
    <property type="entry name" value="POTASSIUM CHANNEL PROTEIN 2-RELATED-RELATED"/>
    <property type="match status" value="1"/>
</dbReference>
<dbReference type="SUPFAM" id="SSF51735">
    <property type="entry name" value="NAD(P)-binding Rossmann-fold domains"/>
    <property type="match status" value="1"/>
</dbReference>
<evidence type="ECO:0000313" key="5">
    <source>
        <dbReference type="Proteomes" id="UP000625804"/>
    </source>
</evidence>
<dbReference type="Pfam" id="PF02254">
    <property type="entry name" value="TrkA_N"/>
    <property type="match status" value="1"/>
</dbReference>
<dbReference type="Proteomes" id="UP000625804">
    <property type="component" value="Unassembled WGS sequence"/>
</dbReference>
<dbReference type="PANTHER" id="PTHR43833:SF9">
    <property type="entry name" value="POTASSIUM CHANNEL PROTEIN YUGO-RELATED"/>
    <property type="match status" value="1"/>
</dbReference>
<keyword evidence="4" id="KW-0407">Ion channel</keyword>
<feature type="domain" description="RCK N-terminal" evidence="3">
    <location>
        <begin position="112"/>
        <end position="237"/>
    </location>
</feature>
<keyword evidence="2" id="KW-1133">Transmembrane helix</keyword>
<comment type="subcellular location">
    <subcellularLocation>
        <location evidence="1">Cell membrane</location>
        <topology evidence="1">Multi-pass membrane protein</topology>
    </subcellularLocation>
</comment>
<keyword evidence="4" id="KW-0813">Transport</keyword>
<dbReference type="EMBL" id="JABTTE010000008">
    <property type="protein sequence ID" value="NSL51649.1"/>
    <property type="molecule type" value="Genomic_DNA"/>
</dbReference>
<dbReference type="Gene3D" id="1.10.287.70">
    <property type="match status" value="1"/>
</dbReference>
<evidence type="ECO:0000256" key="2">
    <source>
        <dbReference type="SAM" id="Phobius"/>
    </source>
</evidence>
<keyword evidence="5" id="KW-1185">Reference proteome</keyword>
<dbReference type="SUPFAM" id="SSF81324">
    <property type="entry name" value="Voltage-gated potassium channels"/>
    <property type="match status" value="1"/>
</dbReference>
<protein>
    <submittedName>
        <fullName evidence="4">Potassium channel family protein</fullName>
    </submittedName>
</protein>
<proteinExistence type="predicted"/>
<organism evidence="4 5">
    <name type="scientific">Calidifontibacillus erzurumensis</name>
    <dbReference type="NCBI Taxonomy" id="2741433"/>
    <lineage>
        <taxon>Bacteria</taxon>
        <taxon>Bacillati</taxon>
        <taxon>Bacillota</taxon>
        <taxon>Bacilli</taxon>
        <taxon>Bacillales</taxon>
        <taxon>Bacillaceae</taxon>
        <taxon>Calidifontibacillus/Schinkia group</taxon>
        <taxon>Calidifontibacillus</taxon>
    </lineage>
</organism>
<feature type="transmembrane region" description="Helical" evidence="2">
    <location>
        <begin position="47"/>
        <end position="64"/>
    </location>
</feature>
<evidence type="ECO:0000259" key="3">
    <source>
        <dbReference type="PROSITE" id="PS51201"/>
    </source>
</evidence>
<dbReference type="GO" id="GO:0034220">
    <property type="term" value="P:monoatomic ion transmembrane transport"/>
    <property type="evidence" value="ECO:0007669"/>
    <property type="project" value="UniProtKB-KW"/>
</dbReference>
<comment type="caution">
    <text evidence="4">The sequence shown here is derived from an EMBL/GenBank/DDBJ whole genome shotgun (WGS) entry which is preliminary data.</text>
</comment>
<reference evidence="4" key="1">
    <citation type="submission" date="2020-06" db="EMBL/GenBank/DDBJ databases">
        <title>A novel thermopfilic bacterium from Erzurum, Turkey.</title>
        <authorList>
            <person name="Adiguzel A."/>
            <person name="Ay H."/>
            <person name="Baltaci M.O."/>
        </authorList>
    </citation>
    <scope>NUCLEOTIDE SEQUENCE</scope>
    <source>
        <strain evidence="4">P2</strain>
    </source>
</reference>
<name>A0A8J8GD50_9BACI</name>
<dbReference type="InterPro" id="IPR003148">
    <property type="entry name" value="RCK_N"/>
</dbReference>
<feature type="transmembrane region" description="Helical" evidence="2">
    <location>
        <begin position="71"/>
        <end position="89"/>
    </location>
</feature>
<dbReference type="Pfam" id="PF07885">
    <property type="entry name" value="Ion_trans_2"/>
    <property type="match status" value="1"/>
</dbReference>
<dbReference type="InterPro" id="IPR050721">
    <property type="entry name" value="Trk_Ktr_HKT_K-transport"/>
</dbReference>
<dbReference type="AlphaFoldDB" id="A0A8J8GD50"/>
<dbReference type="GO" id="GO:0005886">
    <property type="term" value="C:plasma membrane"/>
    <property type="evidence" value="ECO:0007669"/>
    <property type="project" value="UniProtKB-SubCell"/>
</dbReference>
<keyword evidence="4" id="KW-0406">Ion transport</keyword>
<dbReference type="PROSITE" id="PS51201">
    <property type="entry name" value="RCK_N"/>
    <property type="match status" value="1"/>
</dbReference>
<dbReference type="InterPro" id="IPR013099">
    <property type="entry name" value="K_chnl_dom"/>
</dbReference>
<feature type="transmembrane region" description="Helical" evidence="2">
    <location>
        <begin position="12"/>
        <end position="35"/>
    </location>
</feature>
<dbReference type="RefSeq" id="WP_173730857.1">
    <property type="nucleotide sequence ID" value="NZ_JABTTE010000008.1"/>
</dbReference>
<accession>A0A8J8GD50</accession>
<dbReference type="GO" id="GO:0006813">
    <property type="term" value="P:potassium ion transport"/>
    <property type="evidence" value="ECO:0007669"/>
    <property type="project" value="InterPro"/>
</dbReference>
<evidence type="ECO:0000313" key="4">
    <source>
        <dbReference type="EMBL" id="NSL51649.1"/>
    </source>
</evidence>
<dbReference type="Gene3D" id="3.40.50.720">
    <property type="entry name" value="NAD(P)-binding Rossmann-like Domain"/>
    <property type="match status" value="1"/>
</dbReference>
<keyword evidence="2" id="KW-0812">Transmembrane</keyword>
<gene>
    <name evidence="4" type="ORF">HR057_07685</name>
</gene>
<sequence length="337" mass="37784">MLYLFNKFRQLHIIVRLIIIIVVFHLIFGTAMHFIEPITFPTIFDGIWWVLITTTTIGYGDYVPETTIGRACAMVLILSGAAFVAYYMVTVATTIFNTLNALNEGSAAYNGTEHIIIIGWNEKTKNVIRQIHKMNPLRQIVLIDETLQDHPLTNKNVYFVKGNPTTDETLKRANIEKADTVLITADQQKSENEADMQSILTLLAVKGLNPLVYCIVELLTQEQVNNALRAGADELVETSFLSSIIMTTNIHAPGLSKPILSLLHLTKENRLATVKAPDELIQHPFAQAVQLLIEKEMLAIGIKKGEKYLIHPSQALQIEKNDELLVIVKGEVEQTEQ</sequence>
<evidence type="ECO:0000256" key="1">
    <source>
        <dbReference type="ARBA" id="ARBA00004651"/>
    </source>
</evidence>
<dbReference type="InterPro" id="IPR036291">
    <property type="entry name" value="NAD(P)-bd_dom_sf"/>
</dbReference>